<reference evidence="2" key="1">
    <citation type="journal article" date="2019" name="Int. J. Syst. Evol. Microbiol.">
        <title>The Global Catalogue of Microorganisms (GCM) 10K type strain sequencing project: providing services to taxonomists for standard genome sequencing and annotation.</title>
        <authorList>
            <consortium name="The Broad Institute Genomics Platform"/>
            <consortium name="The Broad Institute Genome Sequencing Center for Infectious Disease"/>
            <person name="Wu L."/>
            <person name="Ma J."/>
        </authorList>
    </citation>
    <scope>NUCLEOTIDE SEQUENCE [LARGE SCALE GENOMIC DNA]</scope>
    <source>
        <strain evidence="2">CGMCC 4.7304</strain>
    </source>
</reference>
<dbReference type="SUPFAM" id="SSF53335">
    <property type="entry name" value="S-adenosyl-L-methionine-dependent methyltransferases"/>
    <property type="match status" value="1"/>
</dbReference>
<keyword evidence="2" id="KW-1185">Reference proteome</keyword>
<dbReference type="Proteomes" id="UP001596083">
    <property type="component" value="Unassembled WGS sequence"/>
</dbReference>
<comment type="caution">
    <text evidence="1">The sequence shown here is derived from an EMBL/GenBank/DDBJ whole genome shotgun (WGS) entry which is preliminary data.</text>
</comment>
<evidence type="ECO:0008006" key="3">
    <source>
        <dbReference type="Google" id="ProtNLM"/>
    </source>
</evidence>
<dbReference type="EMBL" id="JBHSPB010000005">
    <property type="protein sequence ID" value="MFC5720696.1"/>
    <property type="molecule type" value="Genomic_DNA"/>
</dbReference>
<gene>
    <name evidence="1" type="ORF">ACFP1Z_11030</name>
</gene>
<accession>A0ABW0YVU7</accession>
<dbReference type="InterPro" id="IPR029063">
    <property type="entry name" value="SAM-dependent_MTases_sf"/>
</dbReference>
<dbReference type="RefSeq" id="WP_390315856.1">
    <property type="nucleotide sequence ID" value="NZ_JBHSPB010000005.1"/>
</dbReference>
<evidence type="ECO:0000313" key="2">
    <source>
        <dbReference type="Proteomes" id="UP001596083"/>
    </source>
</evidence>
<proteinExistence type="predicted"/>
<organism evidence="1 2">
    <name type="scientific">Streptomyces gamaensis</name>
    <dbReference type="NCBI Taxonomy" id="1763542"/>
    <lineage>
        <taxon>Bacteria</taxon>
        <taxon>Bacillati</taxon>
        <taxon>Actinomycetota</taxon>
        <taxon>Actinomycetes</taxon>
        <taxon>Kitasatosporales</taxon>
        <taxon>Streptomycetaceae</taxon>
        <taxon>Streptomyces</taxon>
    </lineage>
</organism>
<name>A0ABW0YVU7_9ACTN</name>
<protein>
    <recommendedName>
        <fullName evidence="3">Methyltransferase type 12</fullName>
    </recommendedName>
</protein>
<evidence type="ECO:0000313" key="1">
    <source>
        <dbReference type="EMBL" id="MFC5720696.1"/>
    </source>
</evidence>
<sequence>MTIPGKSCFDDVYDQRDPRPYFRRLAPLEYRIPHHAQEVFRRVHAQRTSLNGAHGPVAVLDLCCSYGINAALLNHHLTLDELYAHYTAPEVQECTTEELIAGDREFYAARRRADAVPVLGLDASSHAIRYAREVGLVTDGFAENLEAAEPSPRLRQALADTGLITVTGGVGYITQRTFGALLAHVRSPVWVAAFVLRAVPYEPIAACLAEYGLITERDATRTYPQRLFTDPAEQRSALRAVQAVGEDPAGKEADGYYHTNLYLSRRD</sequence>